<keyword evidence="4 5" id="KW-0472">Membrane</keyword>
<dbReference type="PANTHER" id="PTHR23531">
    <property type="entry name" value="QUINOLENE RESISTANCE PROTEIN NORA"/>
    <property type="match status" value="1"/>
</dbReference>
<dbReference type="InterPro" id="IPR036259">
    <property type="entry name" value="MFS_trans_sf"/>
</dbReference>
<feature type="transmembrane region" description="Helical" evidence="5">
    <location>
        <begin position="142"/>
        <end position="165"/>
    </location>
</feature>
<dbReference type="EMBL" id="FNHE01000003">
    <property type="protein sequence ID" value="SDM07738.1"/>
    <property type="molecule type" value="Genomic_DNA"/>
</dbReference>
<accession>A0A1G9Q9K2</accession>
<dbReference type="Gene3D" id="1.20.1250.20">
    <property type="entry name" value="MFS general substrate transporter like domains"/>
    <property type="match status" value="2"/>
</dbReference>
<keyword evidence="3 5" id="KW-1133">Transmembrane helix</keyword>
<dbReference type="AlphaFoldDB" id="A0A1G9Q9K2"/>
<keyword evidence="8" id="KW-1185">Reference proteome</keyword>
<dbReference type="InterPro" id="IPR052714">
    <property type="entry name" value="MFS_Exporter"/>
</dbReference>
<dbReference type="PROSITE" id="PS50850">
    <property type="entry name" value="MFS"/>
    <property type="match status" value="1"/>
</dbReference>
<dbReference type="GO" id="GO:0005886">
    <property type="term" value="C:plasma membrane"/>
    <property type="evidence" value="ECO:0007669"/>
    <property type="project" value="UniProtKB-SubCell"/>
</dbReference>
<feature type="transmembrane region" description="Helical" evidence="5">
    <location>
        <begin position="240"/>
        <end position="259"/>
    </location>
</feature>
<feature type="transmembrane region" description="Helical" evidence="5">
    <location>
        <begin position="78"/>
        <end position="99"/>
    </location>
</feature>
<feature type="domain" description="Major facilitator superfamily (MFS) profile" evidence="6">
    <location>
        <begin position="16"/>
        <end position="385"/>
    </location>
</feature>
<feature type="transmembrane region" description="Helical" evidence="5">
    <location>
        <begin position="211"/>
        <end position="234"/>
    </location>
</feature>
<dbReference type="RefSeq" id="WP_091215990.1">
    <property type="nucleotide sequence ID" value="NZ_FNHE01000003.1"/>
</dbReference>
<evidence type="ECO:0000256" key="1">
    <source>
        <dbReference type="ARBA" id="ARBA00004651"/>
    </source>
</evidence>
<evidence type="ECO:0000256" key="2">
    <source>
        <dbReference type="ARBA" id="ARBA00022692"/>
    </source>
</evidence>
<name>A0A1G9Q9K2_9ACTN</name>
<evidence type="ECO:0000313" key="7">
    <source>
        <dbReference type="EMBL" id="SDM07738.1"/>
    </source>
</evidence>
<evidence type="ECO:0000256" key="3">
    <source>
        <dbReference type="ARBA" id="ARBA00022989"/>
    </source>
</evidence>
<feature type="transmembrane region" description="Helical" evidence="5">
    <location>
        <begin position="21"/>
        <end position="42"/>
    </location>
</feature>
<dbReference type="Pfam" id="PF07690">
    <property type="entry name" value="MFS_1"/>
    <property type="match status" value="1"/>
</dbReference>
<evidence type="ECO:0000256" key="5">
    <source>
        <dbReference type="SAM" id="Phobius"/>
    </source>
</evidence>
<feature type="transmembrane region" description="Helical" evidence="5">
    <location>
        <begin position="297"/>
        <end position="322"/>
    </location>
</feature>
<feature type="transmembrane region" description="Helical" evidence="5">
    <location>
        <begin position="171"/>
        <end position="190"/>
    </location>
</feature>
<dbReference type="Proteomes" id="UP000198680">
    <property type="component" value="Unassembled WGS sequence"/>
</dbReference>
<organism evidence="7 8">
    <name type="scientific">Geodermatophilus siccatus</name>
    <dbReference type="NCBI Taxonomy" id="1137991"/>
    <lineage>
        <taxon>Bacteria</taxon>
        <taxon>Bacillati</taxon>
        <taxon>Actinomycetota</taxon>
        <taxon>Actinomycetes</taxon>
        <taxon>Geodermatophilales</taxon>
        <taxon>Geodermatophilaceae</taxon>
        <taxon>Geodermatophilus</taxon>
    </lineage>
</organism>
<protein>
    <submittedName>
        <fullName evidence="7">Predicted arabinose efflux permease, MFS family</fullName>
    </submittedName>
</protein>
<proteinExistence type="predicted"/>
<evidence type="ECO:0000256" key="4">
    <source>
        <dbReference type="ARBA" id="ARBA00023136"/>
    </source>
</evidence>
<dbReference type="SUPFAM" id="SSF103473">
    <property type="entry name" value="MFS general substrate transporter"/>
    <property type="match status" value="1"/>
</dbReference>
<feature type="transmembrane region" description="Helical" evidence="5">
    <location>
        <begin position="48"/>
        <end position="66"/>
    </location>
</feature>
<dbReference type="OrthoDB" id="5189108at2"/>
<gene>
    <name evidence="7" type="ORF">SAMN05660642_01567</name>
</gene>
<evidence type="ECO:0000259" key="6">
    <source>
        <dbReference type="PROSITE" id="PS50850"/>
    </source>
</evidence>
<reference evidence="8" key="1">
    <citation type="submission" date="2016-10" db="EMBL/GenBank/DDBJ databases">
        <authorList>
            <person name="Varghese N."/>
            <person name="Submissions S."/>
        </authorList>
    </citation>
    <scope>NUCLEOTIDE SEQUENCE [LARGE SCALE GENOMIC DNA]</scope>
    <source>
        <strain evidence="8">DSM 45419</strain>
    </source>
</reference>
<dbReference type="GO" id="GO:0022857">
    <property type="term" value="F:transmembrane transporter activity"/>
    <property type="evidence" value="ECO:0007669"/>
    <property type="project" value="InterPro"/>
</dbReference>
<sequence>MAQGTTGSRTSLWRLPAVRALAGATVLGFTSFTLTLASLPAYAVAGGAAADTAGLVTAVFLAVTVAGQSVVPALTARFGAGPVLAAGLVALGAPSPLYAVDDGLLWLSAVSAVRGLGFAVLTVLGATLAARVAPLERRGESIGLYGLAIAVPNLAFVPAGVALVLGGHAAWMAWLAAAPVLALPLVPGVVRGVRAEPRTGTSSSRAAVRAALPPSAVLLVVTLAGGGLVTFLPIERPDGVLATATLLVFGVTAAAGRWRAGVLADRTGTRLLLPLALLASAAGLVAVALGLGAGAGWVLAGAAVFGAGYGAVQNLTLLTAFARAGEGGATAASAMWNASFDAGTAVGALVLGLVAAGVGLPWTYVLVAGALLLTLPLARVATRPA</sequence>
<evidence type="ECO:0000313" key="8">
    <source>
        <dbReference type="Proteomes" id="UP000198680"/>
    </source>
</evidence>
<dbReference type="STRING" id="1137991.SAMN05660642_01567"/>
<comment type="subcellular location">
    <subcellularLocation>
        <location evidence="1">Cell membrane</location>
        <topology evidence="1">Multi-pass membrane protein</topology>
    </subcellularLocation>
</comment>
<feature type="transmembrane region" description="Helical" evidence="5">
    <location>
        <begin position="105"/>
        <end position="130"/>
    </location>
</feature>
<keyword evidence="2 5" id="KW-0812">Transmembrane</keyword>
<feature type="transmembrane region" description="Helical" evidence="5">
    <location>
        <begin position="271"/>
        <end position="291"/>
    </location>
</feature>
<dbReference type="PANTHER" id="PTHR23531:SF1">
    <property type="entry name" value="QUINOLENE RESISTANCE PROTEIN NORA"/>
    <property type="match status" value="1"/>
</dbReference>
<dbReference type="InterPro" id="IPR011701">
    <property type="entry name" value="MFS"/>
</dbReference>
<dbReference type="InterPro" id="IPR020846">
    <property type="entry name" value="MFS_dom"/>
</dbReference>